<evidence type="ECO:0000256" key="15">
    <source>
        <dbReference type="HAMAP-Rule" id="MF_02003"/>
    </source>
</evidence>
<evidence type="ECO:0000256" key="13">
    <source>
        <dbReference type="ARBA" id="ARBA00025217"/>
    </source>
</evidence>
<evidence type="ECO:0000256" key="8">
    <source>
        <dbReference type="ARBA" id="ARBA00022741"/>
    </source>
</evidence>
<dbReference type="PANTHER" id="PTHR42780:SF1">
    <property type="entry name" value="ISOLEUCINE--TRNA LIGASE, CYTOPLASMIC"/>
    <property type="match status" value="1"/>
</dbReference>
<evidence type="ECO:0000256" key="3">
    <source>
        <dbReference type="ARBA" id="ARBA00007078"/>
    </source>
</evidence>
<dbReference type="Gene3D" id="1.10.730.10">
    <property type="entry name" value="Isoleucyl-tRNA Synthetase, Domain 1"/>
    <property type="match status" value="1"/>
</dbReference>
<dbReference type="Gene3D" id="3.40.50.1240">
    <property type="entry name" value="Phosphoglycerate mutase-like"/>
    <property type="match status" value="1"/>
</dbReference>
<dbReference type="EMBL" id="LCJR01000001">
    <property type="protein sequence ID" value="KKT82768.1"/>
    <property type="molecule type" value="Genomic_DNA"/>
</dbReference>
<dbReference type="InterPro" id="IPR013078">
    <property type="entry name" value="His_Pase_superF_clade-1"/>
</dbReference>
<comment type="domain">
    <text evidence="15">IleRS has two distinct active sites: one for aminoacylation and one for editing. The misactivated valine is translocated from the active site to the editing site, which sterically excludes the correctly activated isoleucine. The single editing site contains two valyl binding pockets, one specific for each substrate (Val-AMP or Val-tRNA(Ile)).</text>
</comment>
<organism evidence="18 19">
    <name type="scientific">Candidatus Yanofskybacteria bacterium GW2011_GWA2_44_9</name>
    <dbReference type="NCBI Taxonomy" id="1619025"/>
    <lineage>
        <taxon>Bacteria</taxon>
        <taxon>Candidatus Yanofskyibacteriota</taxon>
    </lineage>
</organism>
<keyword evidence="8 15" id="KW-0547">Nucleotide-binding</keyword>
<protein>
    <recommendedName>
        <fullName evidence="15">Isoleucine--tRNA ligase</fullName>
        <ecNumber evidence="15">6.1.1.5</ecNumber>
    </recommendedName>
    <alternativeName>
        <fullName evidence="15">Isoleucyl-tRNA synthetase</fullName>
        <shortName evidence="15">IleRS</shortName>
    </alternativeName>
</protein>
<evidence type="ECO:0000256" key="1">
    <source>
        <dbReference type="ARBA" id="ARBA00001947"/>
    </source>
</evidence>
<dbReference type="GO" id="GO:0006428">
    <property type="term" value="P:isoleucyl-tRNA aminoacylation"/>
    <property type="evidence" value="ECO:0007669"/>
    <property type="project" value="UniProtKB-UniRule"/>
</dbReference>
<dbReference type="GO" id="GO:0002161">
    <property type="term" value="F:aminoacyl-tRNA deacylase activity"/>
    <property type="evidence" value="ECO:0007669"/>
    <property type="project" value="InterPro"/>
</dbReference>
<evidence type="ECO:0000256" key="5">
    <source>
        <dbReference type="ARBA" id="ARBA00022490"/>
    </source>
</evidence>
<dbReference type="InterPro" id="IPR002300">
    <property type="entry name" value="aa-tRNA-synth_Ia"/>
</dbReference>
<dbReference type="InterPro" id="IPR013155">
    <property type="entry name" value="M/V/L/I-tRNA-synth_anticd-bd"/>
</dbReference>
<evidence type="ECO:0000313" key="19">
    <source>
        <dbReference type="Proteomes" id="UP000034032"/>
    </source>
</evidence>
<evidence type="ECO:0000256" key="2">
    <source>
        <dbReference type="ARBA" id="ARBA00004496"/>
    </source>
</evidence>
<dbReference type="GO" id="GO:0005524">
    <property type="term" value="F:ATP binding"/>
    <property type="evidence" value="ECO:0007669"/>
    <property type="project" value="UniProtKB-UniRule"/>
</dbReference>
<comment type="similarity">
    <text evidence="3 15">Belongs to the class-I aminoacyl-tRNA synthetase family. IleS type 2 subfamily.</text>
</comment>
<name>A0A0G1KGV7_9BACT</name>
<keyword evidence="12 15" id="KW-0030">Aminoacyl-tRNA synthetase</keyword>
<dbReference type="GO" id="GO:0005737">
    <property type="term" value="C:cytoplasm"/>
    <property type="evidence" value="ECO:0007669"/>
    <property type="project" value="UniProtKB-SubCell"/>
</dbReference>
<dbReference type="Gene3D" id="3.40.50.620">
    <property type="entry name" value="HUPs"/>
    <property type="match status" value="2"/>
</dbReference>
<dbReference type="Pfam" id="PF19302">
    <property type="entry name" value="DUF5915"/>
    <property type="match status" value="1"/>
</dbReference>
<dbReference type="InterPro" id="IPR014729">
    <property type="entry name" value="Rossmann-like_a/b/a_fold"/>
</dbReference>
<comment type="subcellular location">
    <subcellularLocation>
        <location evidence="2 15">Cytoplasm</location>
    </subcellularLocation>
</comment>
<reference evidence="18 19" key="1">
    <citation type="journal article" date="2015" name="Nature">
        <title>rRNA introns, odd ribosomes, and small enigmatic genomes across a large radiation of phyla.</title>
        <authorList>
            <person name="Brown C.T."/>
            <person name="Hug L.A."/>
            <person name="Thomas B.C."/>
            <person name="Sharon I."/>
            <person name="Castelle C.J."/>
            <person name="Singh A."/>
            <person name="Wilkins M.J."/>
            <person name="Williams K.H."/>
            <person name="Banfield J.F."/>
        </authorList>
    </citation>
    <scope>NUCLEOTIDE SEQUENCE [LARGE SCALE GENOMIC DNA]</scope>
</reference>
<gene>
    <name evidence="15" type="primary">ileS</name>
    <name evidence="18" type="ORF">UW79_C0001G0024</name>
</gene>
<dbReference type="GO" id="GO:0004822">
    <property type="term" value="F:isoleucine-tRNA ligase activity"/>
    <property type="evidence" value="ECO:0007669"/>
    <property type="project" value="UniProtKB-UniRule"/>
</dbReference>
<evidence type="ECO:0000256" key="9">
    <source>
        <dbReference type="ARBA" id="ARBA00022833"/>
    </source>
</evidence>
<keyword evidence="6 15" id="KW-0436">Ligase</keyword>
<evidence type="ECO:0000256" key="7">
    <source>
        <dbReference type="ARBA" id="ARBA00022723"/>
    </source>
</evidence>
<keyword evidence="9 15" id="KW-0862">Zinc</keyword>
<evidence type="ECO:0000256" key="14">
    <source>
        <dbReference type="ARBA" id="ARBA00048359"/>
    </source>
</evidence>
<dbReference type="SUPFAM" id="SSF52374">
    <property type="entry name" value="Nucleotidylyl transferase"/>
    <property type="match status" value="1"/>
</dbReference>
<dbReference type="GO" id="GO:0008270">
    <property type="term" value="F:zinc ion binding"/>
    <property type="evidence" value="ECO:0007669"/>
    <property type="project" value="UniProtKB-UniRule"/>
</dbReference>
<dbReference type="SMART" id="SM00855">
    <property type="entry name" value="PGAM"/>
    <property type="match status" value="1"/>
</dbReference>
<dbReference type="InterPro" id="IPR029033">
    <property type="entry name" value="His_PPase_superfam"/>
</dbReference>
<dbReference type="Gene3D" id="3.90.740.10">
    <property type="entry name" value="Valyl/Leucyl/Isoleucyl-tRNA synthetase, editing domain"/>
    <property type="match status" value="1"/>
</dbReference>
<comment type="catalytic activity">
    <reaction evidence="14 15">
        <text>tRNA(Ile) + L-isoleucine + ATP = L-isoleucyl-tRNA(Ile) + AMP + diphosphate</text>
        <dbReference type="Rhea" id="RHEA:11060"/>
        <dbReference type="Rhea" id="RHEA-COMP:9666"/>
        <dbReference type="Rhea" id="RHEA-COMP:9695"/>
        <dbReference type="ChEBI" id="CHEBI:30616"/>
        <dbReference type="ChEBI" id="CHEBI:33019"/>
        <dbReference type="ChEBI" id="CHEBI:58045"/>
        <dbReference type="ChEBI" id="CHEBI:78442"/>
        <dbReference type="ChEBI" id="CHEBI:78528"/>
        <dbReference type="ChEBI" id="CHEBI:456215"/>
        <dbReference type="EC" id="6.1.1.5"/>
    </reaction>
</comment>
<dbReference type="AlphaFoldDB" id="A0A0G1KGV7"/>
<keyword evidence="5 15" id="KW-0963">Cytoplasm</keyword>
<feature type="domain" description="Methionyl/Valyl/Leucyl/Isoleucyl-tRNA synthetase anticodon-binding" evidence="17">
    <location>
        <begin position="885"/>
        <end position="1025"/>
    </location>
</feature>
<dbReference type="InterPro" id="IPR009080">
    <property type="entry name" value="tRNAsynth_Ia_anticodon-bd"/>
</dbReference>
<dbReference type="InterPro" id="IPR023586">
    <property type="entry name" value="Ile-tRNA-ligase_type2"/>
</dbReference>
<evidence type="ECO:0000256" key="11">
    <source>
        <dbReference type="ARBA" id="ARBA00022917"/>
    </source>
</evidence>
<evidence type="ECO:0000256" key="4">
    <source>
        <dbReference type="ARBA" id="ARBA00011245"/>
    </source>
</evidence>
<comment type="caution">
    <text evidence="18">The sequence shown here is derived from an EMBL/GenBank/DDBJ whole genome shotgun (WGS) entry which is preliminary data.</text>
</comment>
<dbReference type="Pfam" id="PF00300">
    <property type="entry name" value="His_Phos_1"/>
    <property type="match status" value="1"/>
</dbReference>
<evidence type="ECO:0000313" key="18">
    <source>
        <dbReference type="EMBL" id="KKT82768.1"/>
    </source>
</evidence>
<dbReference type="PANTHER" id="PTHR42780">
    <property type="entry name" value="SOLEUCYL-TRNA SYNTHETASE"/>
    <property type="match status" value="1"/>
</dbReference>
<sequence>MYDFKRVESETLDFWHKNDIFKKSLDLRRKGKRFVFFEGPPTANGRAHIGHFLTRVYKDLYCRYKTMRGFFVLRKAGWDTHGLPVEIEIEKELGFKSKKDIENYGIEKFNKKARESVWKYKEEWEAMTRKMGFWLDMKDPYITYENNYIETLWYIIQQIWKKKLLYRAHKVLPFCVRCGTPLSSHEVAQGYEKVKDRSVIIKFKIKNLKLKIKELSPAMTYILAWTTTPWTLPGNVALAVGKDIEYAVVEKEGERYILASDLVEKVFRADPGLKIHDSKFKGSDLVGLEYEPLFDIKELKSKTSYKVYEADFVSTDDGTGVVHTAVMYGEDDYVLGTKLGLPKFHTVDEQGRFTGVGKDFDGMIVKHKDKPTEEKTTQKIMDSLKAKNALLKEEEYEHDYPFCWRCHSPLLYYAKSSWFIKISAVRDQLIKDNSKVNWIPEHIKEGRFGQWLKEGKDWAFSRERYWGTPLPVWECVKCQSHEVLGSVKEIESRAIGRKNTYYIIRHGSTTRDESGKMIISSVLKSDKYLLTSIGKKQVEKAAKELDRKGGADIIFTSPFMRTKETAEIIGRLIHVKVEEDQRLAEIVHGVSCEDKAHRLCPVKDLRPDFNFKTHPDGESWNDVRKRTEDFINDLESKYSGKRILIVGHGDPLWLLYNMASGKDQKEILENRQKGWYPPLASLEPLEWKSLPRNEYGELDLHRPFIDKISIKCQKCGAVMKKVPDLIDVWFDSGAMPYAQWHWPFENTKTFKDQFPADYIIEGIDQTRGWFYTLLAISTLLGKGIPYRNVMVNGHALDEHGKKMSKSLGNVVRPDEIMDLVGVDATRWYFYTASTLGESIVVSKKSAQDRLKGFIFTLQNCVRFYELYSQEVSSYKSFASSSNLLDKWMLSKFNGLVDQVTSDLDKYDPTSASRSLEKFVVEDLSNWWLRRSRKRKEALVLLRSLLLDLSKILAPFAPFLAEDIHRRMHRGYKAGTLSVHLHDWLSADKKSINLKLEAEMDEARNVVAAGLALRKEKQVKVRQPIRSASIKRSGKFQKDIEVLIEDELNVKKLAYNRKQEAEIALDFDLDPALIHEGYVRELIRQMQDMRKEAKYRLDEKVFSRWHSDDQDVAAAVNQWAEEIKKEVLLKEFIAGQTGTKAYDVEKELELAPQKKIWVGVRK</sequence>
<dbReference type="PATRIC" id="fig|1619025.3.peg.27"/>
<accession>A0A0G1KGV7</accession>
<keyword evidence="7 15" id="KW-0479">Metal-binding</keyword>
<evidence type="ECO:0000256" key="6">
    <source>
        <dbReference type="ARBA" id="ARBA00022598"/>
    </source>
</evidence>
<evidence type="ECO:0000259" key="17">
    <source>
        <dbReference type="Pfam" id="PF08264"/>
    </source>
</evidence>
<dbReference type="EC" id="6.1.1.5" evidence="15"/>
<evidence type="ECO:0000256" key="10">
    <source>
        <dbReference type="ARBA" id="ARBA00022840"/>
    </source>
</evidence>
<dbReference type="Pfam" id="PF08264">
    <property type="entry name" value="Anticodon_1"/>
    <property type="match status" value="1"/>
</dbReference>
<comment type="cofactor">
    <cofactor evidence="1 15">
        <name>Zn(2+)</name>
        <dbReference type="ChEBI" id="CHEBI:29105"/>
    </cofactor>
</comment>
<feature type="short sequence motif" description="'KMSKS' region" evidence="15">
    <location>
        <begin position="802"/>
        <end position="806"/>
    </location>
</feature>
<dbReference type="CDD" id="cd07067">
    <property type="entry name" value="HP_PGM_like"/>
    <property type="match status" value="1"/>
</dbReference>
<keyword evidence="10 15" id="KW-0067">ATP-binding</keyword>
<proteinExistence type="inferred from homology"/>
<dbReference type="InterPro" id="IPR009008">
    <property type="entry name" value="Val/Leu/Ile-tRNA-synth_edit"/>
</dbReference>
<feature type="binding site" evidence="15">
    <location>
        <position position="805"/>
    </location>
    <ligand>
        <name>ATP</name>
        <dbReference type="ChEBI" id="CHEBI:30616"/>
    </ligand>
</feature>
<keyword evidence="11 15" id="KW-0648">Protein biosynthesis</keyword>
<evidence type="ECO:0000259" key="16">
    <source>
        <dbReference type="Pfam" id="PF00133"/>
    </source>
</evidence>
<feature type="short sequence motif" description="'HIGH' region" evidence="15">
    <location>
        <begin position="41"/>
        <end position="51"/>
    </location>
</feature>
<feature type="domain" description="Aminoacyl-tRNA synthetase class Ia" evidence="16">
    <location>
        <begin position="11"/>
        <end position="490"/>
    </location>
</feature>
<comment type="subunit">
    <text evidence="4 15">Monomer.</text>
</comment>
<feature type="domain" description="Aminoacyl-tRNA synthetase class Ia" evidence="16">
    <location>
        <begin position="697"/>
        <end position="837"/>
    </location>
</feature>
<dbReference type="HAMAP" id="MF_02003">
    <property type="entry name" value="Ile_tRNA_synth_type2"/>
    <property type="match status" value="1"/>
</dbReference>
<dbReference type="SUPFAM" id="SSF53254">
    <property type="entry name" value="Phosphoglycerate mutase-like"/>
    <property type="match status" value="1"/>
</dbReference>
<dbReference type="SUPFAM" id="SSF47323">
    <property type="entry name" value="Anticodon-binding domain of a subclass of class I aminoacyl-tRNA synthetases"/>
    <property type="match status" value="1"/>
</dbReference>
<evidence type="ECO:0000256" key="12">
    <source>
        <dbReference type="ARBA" id="ARBA00023146"/>
    </source>
</evidence>
<dbReference type="SUPFAM" id="SSF50677">
    <property type="entry name" value="ValRS/IleRS/LeuRS editing domain"/>
    <property type="match status" value="1"/>
</dbReference>
<dbReference type="InterPro" id="IPR002301">
    <property type="entry name" value="Ile-tRNA-ligase"/>
</dbReference>
<comment type="function">
    <text evidence="13 15">Catalyzes the attachment of isoleucine to tRNA(Ile). As IleRS can inadvertently accommodate and process structurally similar amino acids such as valine, to avoid such errors it has two additional distinct tRNA(Ile)-dependent editing activities. One activity is designated as 'pretransfer' editing and involves the hydrolysis of activated Val-AMP. The other activity is designated 'posttransfer' editing and involves deacylation of mischarged Val-tRNA(Ile).</text>
</comment>
<dbReference type="Pfam" id="PF00133">
    <property type="entry name" value="tRNA-synt_1"/>
    <property type="match status" value="2"/>
</dbReference>
<dbReference type="FunFam" id="3.40.50.620:FF:000063">
    <property type="entry name" value="Isoleucine--tRNA ligase"/>
    <property type="match status" value="1"/>
</dbReference>
<dbReference type="Proteomes" id="UP000034032">
    <property type="component" value="Unassembled WGS sequence"/>
</dbReference>
<dbReference type="PRINTS" id="PR00984">
    <property type="entry name" value="TRNASYNTHILE"/>
</dbReference>